<dbReference type="PROSITE" id="PS00061">
    <property type="entry name" value="ADH_SHORT"/>
    <property type="match status" value="1"/>
</dbReference>
<dbReference type="PANTHER" id="PTHR42879">
    <property type="entry name" value="3-OXOACYL-(ACYL-CARRIER-PROTEIN) REDUCTASE"/>
    <property type="match status" value="1"/>
</dbReference>
<protein>
    <submittedName>
        <fullName evidence="4">NAD(P)-dependent dehydrogenase (Short-subunit alcohol dehydrogenase family)</fullName>
    </submittedName>
</protein>
<keyword evidence="3" id="KW-1133">Transmembrane helix</keyword>
<dbReference type="SUPFAM" id="SSF51735">
    <property type="entry name" value="NAD(P)-binding Rossmann-fold domains"/>
    <property type="match status" value="1"/>
</dbReference>
<dbReference type="InterPro" id="IPR002347">
    <property type="entry name" value="SDR_fam"/>
</dbReference>
<dbReference type="PRINTS" id="PR00080">
    <property type="entry name" value="SDRFAMILY"/>
</dbReference>
<keyword evidence="3" id="KW-0472">Membrane</keyword>
<organism evidence="4 5">
    <name type="scientific">Sphingobium wenxiniae (strain DSM 21828 / CGMCC 1.7748 / JZ-1)</name>
    <dbReference type="NCBI Taxonomy" id="595605"/>
    <lineage>
        <taxon>Bacteria</taxon>
        <taxon>Pseudomonadati</taxon>
        <taxon>Pseudomonadota</taxon>
        <taxon>Alphaproteobacteria</taxon>
        <taxon>Sphingomonadales</taxon>
        <taxon>Sphingomonadaceae</taxon>
        <taxon>Sphingobium</taxon>
    </lineage>
</organism>
<dbReference type="EMBL" id="VLKK01000006">
    <property type="protein sequence ID" value="TWH93647.1"/>
    <property type="molecule type" value="Genomic_DNA"/>
</dbReference>
<dbReference type="PRINTS" id="PR00081">
    <property type="entry name" value="GDHRDH"/>
</dbReference>
<evidence type="ECO:0000256" key="1">
    <source>
        <dbReference type="ARBA" id="ARBA00006484"/>
    </source>
</evidence>
<reference evidence="4 5" key="1">
    <citation type="journal article" date="2015" name="Stand. Genomic Sci.">
        <title>Genomic Encyclopedia of Bacterial and Archaeal Type Strains, Phase III: the genomes of soil and plant-associated and newly described type strains.</title>
        <authorList>
            <person name="Whitman W.B."/>
            <person name="Woyke T."/>
            <person name="Klenk H.P."/>
            <person name="Zhou Y."/>
            <person name="Lilburn T.G."/>
            <person name="Beck B.J."/>
            <person name="De Vos P."/>
            <person name="Vandamme P."/>
            <person name="Eisen J.A."/>
            <person name="Garrity G."/>
            <person name="Hugenholtz P."/>
            <person name="Kyrpides N.C."/>
        </authorList>
    </citation>
    <scope>NUCLEOTIDE SEQUENCE [LARGE SCALE GENOMIC DNA]</scope>
    <source>
        <strain evidence="4 5">CGMCC 1.7748</strain>
    </source>
</reference>
<dbReference type="InterPro" id="IPR036291">
    <property type="entry name" value="NAD(P)-bd_dom_sf"/>
</dbReference>
<dbReference type="InterPro" id="IPR050259">
    <property type="entry name" value="SDR"/>
</dbReference>
<dbReference type="Pfam" id="PF13561">
    <property type="entry name" value="adh_short_C2"/>
    <property type="match status" value="1"/>
</dbReference>
<evidence type="ECO:0000256" key="3">
    <source>
        <dbReference type="SAM" id="Phobius"/>
    </source>
</evidence>
<name>A0A562KE30_SPHWJ</name>
<keyword evidence="3" id="KW-0812">Transmembrane</keyword>
<accession>A0A562KE30</accession>
<evidence type="ECO:0000313" key="5">
    <source>
        <dbReference type="Proteomes" id="UP000316624"/>
    </source>
</evidence>
<dbReference type="NCBIfam" id="NF005559">
    <property type="entry name" value="PRK07231.1"/>
    <property type="match status" value="1"/>
</dbReference>
<dbReference type="InterPro" id="IPR020904">
    <property type="entry name" value="Sc_DH/Rdtase_CS"/>
</dbReference>
<evidence type="ECO:0000256" key="2">
    <source>
        <dbReference type="ARBA" id="ARBA00051383"/>
    </source>
</evidence>
<feature type="transmembrane region" description="Helical" evidence="3">
    <location>
        <begin position="12"/>
        <end position="35"/>
    </location>
</feature>
<sequence>MNPDSIRLDGRIALVTGGAGGIGQGIALALAAFGADVAIIDIDRDGARDTVARIEAHGRRALFIEQNLLEIDAIENCVARASEALGVIDILINNIGGTRPKRFLEHKPVSRARHIDLNLNTMFAATQAVAGRLVAAGKPGSIVNISSIEGLRAAPHYAVYSAAKAGMINFSRSLALELGEHGIRINTIAPDIIRTKGVEAHRPTEEQARRYIPLGREGTPEDCAGAAVFLCSDMARYITGNVLNLDGGTYASSGWSRDDGDKWTLMPKMAG</sequence>
<proteinExistence type="inferred from homology"/>
<dbReference type="GO" id="GO:0032787">
    <property type="term" value="P:monocarboxylic acid metabolic process"/>
    <property type="evidence" value="ECO:0007669"/>
    <property type="project" value="UniProtKB-ARBA"/>
</dbReference>
<comment type="catalytic activity">
    <reaction evidence="2">
        <text>2,5-dichlorocyclohexa-2,5-dien-1,4-diol + NAD(+) = 2,5-dichlorohydroquinone + NADH + H(+)</text>
        <dbReference type="Rhea" id="RHEA:15741"/>
        <dbReference type="ChEBI" id="CHEBI:15378"/>
        <dbReference type="ChEBI" id="CHEBI:27545"/>
        <dbReference type="ChEBI" id="CHEBI:28975"/>
        <dbReference type="ChEBI" id="CHEBI:57540"/>
        <dbReference type="ChEBI" id="CHEBI:57945"/>
    </reaction>
</comment>
<dbReference type="FunFam" id="3.40.50.720:FF:000084">
    <property type="entry name" value="Short-chain dehydrogenase reductase"/>
    <property type="match status" value="1"/>
</dbReference>
<dbReference type="PANTHER" id="PTHR42879:SF2">
    <property type="entry name" value="3-OXOACYL-[ACYL-CARRIER-PROTEIN] REDUCTASE FABG"/>
    <property type="match status" value="1"/>
</dbReference>
<dbReference type="Proteomes" id="UP000316624">
    <property type="component" value="Unassembled WGS sequence"/>
</dbReference>
<dbReference type="Gene3D" id="3.40.50.720">
    <property type="entry name" value="NAD(P)-binding Rossmann-like Domain"/>
    <property type="match status" value="1"/>
</dbReference>
<comment type="similarity">
    <text evidence="1">Belongs to the short-chain dehydrogenases/reductases (SDR) family.</text>
</comment>
<evidence type="ECO:0000313" key="4">
    <source>
        <dbReference type="EMBL" id="TWH93647.1"/>
    </source>
</evidence>
<keyword evidence="5" id="KW-1185">Reference proteome</keyword>
<comment type="caution">
    <text evidence="4">The sequence shown here is derived from an EMBL/GenBank/DDBJ whole genome shotgun (WGS) entry which is preliminary data.</text>
</comment>
<gene>
    <name evidence="4" type="ORF">IQ35_01856</name>
</gene>
<dbReference type="AlphaFoldDB" id="A0A562KE30"/>